<dbReference type="Gene3D" id="1.20.1260.20">
    <property type="entry name" value="PPE superfamily"/>
    <property type="match status" value="1"/>
</dbReference>
<proteinExistence type="inferred from homology"/>
<reference evidence="4 5" key="1">
    <citation type="submission" date="2018-09" db="EMBL/GenBank/DDBJ databases">
        <authorList>
            <person name="Tagini F."/>
        </authorList>
    </citation>
    <scope>NUCLEOTIDE SEQUENCE [LARGE SCALE GENOMIC DNA]</scope>
    <source>
        <strain evidence="4 5">MK136</strain>
    </source>
</reference>
<protein>
    <submittedName>
        <fullName evidence="4">Putative PPE family protein PPE42</fullName>
    </submittedName>
</protein>
<evidence type="ECO:0000259" key="3">
    <source>
        <dbReference type="Pfam" id="PF08237"/>
    </source>
</evidence>
<dbReference type="SUPFAM" id="SSF53474">
    <property type="entry name" value="alpha/beta-Hydrolases"/>
    <property type="match status" value="1"/>
</dbReference>
<feature type="domain" description="PPE" evidence="2">
    <location>
        <begin position="3"/>
        <end position="166"/>
    </location>
</feature>
<dbReference type="InterPro" id="IPR000030">
    <property type="entry name" value="PPE_dom"/>
</dbReference>
<evidence type="ECO:0000256" key="1">
    <source>
        <dbReference type="ARBA" id="ARBA00010652"/>
    </source>
</evidence>
<keyword evidence="5" id="KW-1185">Reference proteome</keyword>
<dbReference type="RefSeq" id="WP_122525184.1">
    <property type="nucleotide sequence ID" value="NZ_UPHP01000036.1"/>
</dbReference>
<accession>A0A498PS52</accession>
<sequence>MEFLTLPPEVNSARILRGPGPAPLRAAATAWATLSEDLASSATAVSSVISEISGSAWQGPAAAAMAAAVAPYPGWLGAAATRAAAAGRHAATAAAAYETARIATVPLEMLAQNRSRLVSLVAADVLGLNAPAIAATEAHYEQLWAQDVGAMAGYYAGASAAVAQLTPWQTLLSTLESPVRDMKAAEAAVSASSPSASTAATGVTLVIGGSGYPIPSQSYVNTVVADYVTPTFPGFTTANAQSLYTPAQSYWITGVKTLTEDASWAQGLTILDNAIHAQLAAGNNVAVQGFSQGAGIASLEMANLKAQGVPTSSVSFSLIGDPMNPNGGLYSRFDGLTLASMGKSFPGATPSNDYPTVIYTIEYDGFADFPQYPLNLVADANAMLGALYVHPQYPVLTPAQVATAVQMPTQGPTTTTYYMIPTQNLPLLEPLRALPLGNAVADLIQPDLKVIVNLGYGNPDYGYSTGPANVPTPFGVFPDASPGVVVADLIDGTKQGIGAAAADLGTWQAPAGNPAPNPFALSDLTPPTVAAPTIDGIIQGLQTGNANLTNVVTSATSSAYATLLPTADTLSAILVSLPSYDVNLFLDGVRQALDGDPAGIINAIGYPIAADTGLLTFLSFFLAYAYYGAAKSIAGDFASLI</sequence>
<name>A0A498PS52_9MYCO</name>
<dbReference type="Pfam" id="PF08237">
    <property type="entry name" value="PE-PPE"/>
    <property type="match status" value="1"/>
</dbReference>
<gene>
    <name evidence="4" type="ORF">LAUMK136_01429</name>
</gene>
<dbReference type="PANTHER" id="PTHR46766:SF1">
    <property type="entry name" value="GLUTAMINE-RICH PROTEIN 2"/>
    <property type="match status" value="1"/>
</dbReference>
<organism evidence="4 5">
    <name type="scientific">Mycobacterium attenuatum</name>
    <dbReference type="NCBI Taxonomy" id="2341086"/>
    <lineage>
        <taxon>Bacteria</taxon>
        <taxon>Bacillati</taxon>
        <taxon>Actinomycetota</taxon>
        <taxon>Actinomycetes</taxon>
        <taxon>Mycobacteriales</taxon>
        <taxon>Mycobacteriaceae</taxon>
        <taxon>Mycobacterium</taxon>
    </lineage>
</organism>
<dbReference type="PANTHER" id="PTHR46766">
    <property type="entry name" value="GLUTAMINE-RICH PROTEIN 2"/>
    <property type="match status" value="1"/>
</dbReference>
<evidence type="ECO:0000313" key="4">
    <source>
        <dbReference type="EMBL" id="VBA36518.1"/>
    </source>
</evidence>
<evidence type="ECO:0000259" key="2">
    <source>
        <dbReference type="Pfam" id="PF00823"/>
    </source>
</evidence>
<dbReference type="InterPro" id="IPR038332">
    <property type="entry name" value="PPE_sf"/>
</dbReference>
<dbReference type="Pfam" id="PF00823">
    <property type="entry name" value="PPE"/>
    <property type="match status" value="1"/>
</dbReference>
<dbReference type="Gene3D" id="3.40.50.1820">
    <property type="entry name" value="alpha/beta hydrolase"/>
    <property type="match status" value="1"/>
</dbReference>
<feature type="domain" description="PE-PPE" evidence="3">
    <location>
        <begin position="238"/>
        <end position="456"/>
    </location>
</feature>
<dbReference type="InterPro" id="IPR013228">
    <property type="entry name" value="PE-PPE_C"/>
</dbReference>
<evidence type="ECO:0000313" key="5">
    <source>
        <dbReference type="Proteomes" id="UP000273307"/>
    </source>
</evidence>
<dbReference type="Proteomes" id="UP000273307">
    <property type="component" value="Unassembled WGS sequence"/>
</dbReference>
<dbReference type="EMBL" id="UPHP01000036">
    <property type="protein sequence ID" value="VBA36518.1"/>
    <property type="molecule type" value="Genomic_DNA"/>
</dbReference>
<dbReference type="InterPro" id="IPR029058">
    <property type="entry name" value="AB_hydrolase_fold"/>
</dbReference>
<dbReference type="SUPFAM" id="SSF140459">
    <property type="entry name" value="PE/PPE dimer-like"/>
    <property type="match status" value="1"/>
</dbReference>
<dbReference type="AlphaFoldDB" id="A0A498PS52"/>
<dbReference type="GO" id="GO:0052572">
    <property type="term" value="P:response to host immune response"/>
    <property type="evidence" value="ECO:0007669"/>
    <property type="project" value="TreeGrafter"/>
</dbReference>
<dbReference type="OrthoDB" id="4568361at2"/>
<comment type="similarity">
    <text evidence="1">Belongs to the mycobacterial PPE family.</text>
</comment>